<keyword evidence="3" id="KW-1185">Reference proteome</keyword>
<feature type="transmembrane region" description="Helical" evidence="1">
    <location>
        <begin position="30"/>
        <end position="52"/>
    </location>
</feature>
<keyword evidence="1" id="KW-0472">Membrane</keyword>
<sequence length="351" mass="40856">MAFITYKEVFNQLKADLIGKDSYRGVTLTYAWMANQFGHIALGFMPSFLLFVFLPQNSYLKKPLYVACIVTTFWLVFELYNFLGPLLINRISKYKNIYIPVGRKYVFKPSWKNIAFDTFTDMCFFAVGAFSFALLKEGSNTSIIILIALLVYLTVASRYWFLVKMYQQYANYPFQFRLSQWNNFITTTNRKIVRNYLADENEGEHLLIFGSQLSGKTSLGVGLLNELSIKKHRCFYSSATKLYTYFFIEDNALLSDWKIWTWKQADYLIIDDVNPGSPIQEELICPDRFLRFLDPTQSGNPENESITTIAKKNIIWVLGNCKTTDYDKNDWVQMLVNIGVHPDKIRMINLI</sequence>
<organism evidence="2 3">
    <name type="scientific">Tenacibaculum geojense</name>
    <dbReference type="NCBI Taxonomy" id="915352"/>
    <lineage>
        <taxon>Bacteria</taxon>
        <taxon>Pseudomonadati</taxon>
        <taxon>Bacteroidota</taxon>
        <taxon>Flavobacteriia</taxon>
        <taxon>Flavobacteriales</taxon>
        <taxon>Flavobacteriaceae</taxon>
        <taxon>Tenacibaculum</taxon>
    </lineage>
</organism>
<dbReference type="EMBL" id="JBHTJR010000023">
    <property type="protein sequence ID" value="MFD0992504.1"/>
    <property type="molecule type" value="Genomic_DNA"/>
</dbReference>
<accession>A0ABW3JR89</accession>
<dbReference type="InterPro" id="IPR027417">
    <property type="entry name" value="P-loop_NTPase"/>
</dbReference>
<feature type="transmembrane region" description="Helical" evidence="1">
    <location>
        <begin position="141"/>
        <end position="161"/>
    </location>
</feature>
<dbReference type="SUPFAM" id="SSF52540">
    <property type="entry name" value="P-loop containing nucleoside triphosphate hydrolases"/>
    <property type="match status" value="1"/>
</dbReference>
<dbReference type="RefSeq" id="WP_386105864.1">
    <property type="nucleotide sequence ID" value="NZ_JBHTJR010000023.1"/>
</dbReference>
<keyword evidence="1" id="KW-0812">Transmembrane</keyword>
<gene>
    <name evidence="2" type="ORF">ACFQ1U_04750</name>
</gene>
<evidence type="ECO:0000313" key="2">
    <source>
        <dbReference type="EMBL" id="MFD0992504.1"/>
    </source>
</evidence>
<feature type="transmembrane region" description="Helical" evidence="1">
    <location>
        <begin position="64"/>
        <end position="88"/>
    </location>
</feature>
<protein>
    <recommendedName>
        <fullName evidence="4">ATP-binding protein</fullName>
    </recommendedName>
</protein>
<dbReference type="Gene3D" id="3.40.50.300">
    <property type="entry name" value="P-loop containing nucleotide triphosphate hydrolases"/>
    <property type="match status" value="1"/>
</dbReference>
<evidence type="ECO:0008006" key="4">
    <source>
        <dbReference type="Google" id="ProtNLM"/>
    </source>
</evidence>
<evidence type="ECO:0000256" key="1">
    <source>
        <dbReference type="SAM" id="Phobius"/>
    </source>
</evidence>
<evidence type="ECO:0000313" key="3">
    <source>
        <dbReference type="Proteomes" id="UP001597062"/>
    </source>
</evidence>
<reference evidence="3" key="1">
    <citation type="journal article" date="2019" name="Int. J. Syst. Evol. Microbiol.">
        <title>The Global Catalogue of Microorganisms (GCM) 10K type strain sequencing project: providing services to taxonomists for standard genome sequencing and annotation.</title>
        <authorList>
            <consortium name="The Broad Institute Genomics Platform"/>
            <consortium name="The Broad Institute Genome Sequencing Center for Infectious Disease"/>
            <person name="Wu L."/>
            <person name="Ma J."/>
        </authorList>
    </citation>
    <scope>NUCLEOTIDE SEQUENCE [LARGE SCALE GENOMIC DNA]</scope>
    <source>
        <strain evidence="3">CCUG 60527</strain>
    </source>
</reference>
<keyword evidence="1" id="KW-1133">Transmembrane helix</keyword>
<proteinExistence type="predicted"/>
<comment type="caution">
    <text evidence="2">The sequence shown here is derived from an EMBL/GenBank/DDBJ whole genome shotgun (WGS) entry which is preliminary data.</text>
</comment>
<name>A0ABW3JR89_9FLAO</name>
<dbReference type="Proteomes" id="UP001597062">
    <property type="component" value="Unassembled WGS sequence"/>
</dbReference>
<feature type="transmembrane region" description="Helical" evidence="1">
    <location>
        <begin position="114"/>
        <end position="135"/>
    </location>
</feature>